<protein>
    <submittedName>
        <fullName evidence="2">Uncharacterized protein</fullName>
    </submittedName>
</protein>
<name>A0AAD9HFD2_9PEZI</name>
<evidence type="ECO:0000313" key="2">
    <source>
        <dbReference type="EMBL" id="KAK2026947.1"/>
    </source>
</evidence>
<dbReference type="AlphaFoldDB" id="A0AAD9HFD2"/>
<organism evidence="2 3">
    <name type="scientific">Colletotrichum zoysiae</name>
    <dbReference type="NCBI Taxonomy" id="1216348"/>
    <lineage>
        <taxon>Eukaryota</taxon>
        <taxon>Fungi</taxon>
        <taxon>Dikarya</taxon>
        <taxon>Ascomycota</taxon>
        <taxon>Pezizomycotina</taxon>
        <taxon>Sordariomycetes</taxon>
        <taxon>Hypocreomycetidae</taxon>
        <taxon>Glomerellales</taxon>
        <taxon>Glomerellaceae</taxon>
        <taxon>Colletotrichum</taxon>
        <taxon>Colletotrichum graminicola species complex</taxon>
    </lineage>
</organism>
<feature type="compositionally biased region" description="Basic and acidic residues" evidence="1">
    <location>
        <begin position="277"/>
        <end position="287"/>
    </location>
</feature>
<feature type="region of interest" description="Disordered" evidence="1">
    <location>
        <begin position="128"/>
        <end position="212"/>
    </location>
</feature>
<dbReference type="Proteomes" id="UP001232148">
    <property type="component" value="Unassembled WGS sequence"/>
</dbReference>
<sequence length="287" mass="31016">MGLLAAFQGLVSKHDEGRFELPAASCRDDSQQLPRAYSDFNTPMAEMGHDLGTGVHLGEARVYKIQTEIRPKVKTVSPPASAARNTTLTDSSMACRPGTNTLYAEKRYNLAEVAARVAFTDRCGNCGARDRVVSIPPTPPTKAKPVAAVKRKPLPSESKAVQGRRTPSPLRSAATDEPRSDPPSYLTHEGGERSRSAPQKARTSTSPTLGRDELHRLVTRWASNAASHEPLIEKPLDMISEEVSGTNLASPVCTPTKRRRKGKKSTVATSHLARGSMRSETEHVGAT</sequence>
<evidence type="ECO:0000313" key="3">
    <source>
        <dbReference type="Proteomes" id="UP001232148"/>
    </source>
</evidence>
<evidence type="ECO:0000256" key="1">
    <source>
        <dbReference type="SAM" id="MobiDB-lite"/>
    </source>
</evidence>
<feature type="region of interest" description="Disordered" evidence="1">
    <location>
        <begin position="244"/>
        <end position="287"/>
    </location>
</feature>
<reference evidence="2" key="1">
    <citation type="submission" date="2021-06" db="EMBL/GenBank/DDBJ databases">
        <title>Comparative genomics, transcriptomics and evolutionary studies reveal genomic signatures of adaptation to plant cell wall in hemibiotrophic fungi.</title>
        <authorList>
            <consortium name="DOE Joint Genome Institute"/>
            <person name="Baroncelli R."/>
            <person name="Diaz J.F."/>
            <person name="Benocci T."/>
            <person name="Peng M."/>
            <person name="Battaglia E."/>
            <person name="Haridas S."/>
            <person name="Andreopoulos W."/>
            <person name="Labutti K."/>
            <person name="Pangilinan J."/>
            <person name="Floch G.L."/>
            <person name="Makela M.R."/>
            <person name="Henrissat B."/>
            <person name="Grigoriev I.V."/>
            <person name="Crouch J.A."/>
            <person name="De Vries R.P."/>
            <person name="Sukno S.A."/>
            <person name="Thon M.R."/>
        </authorList>
    </citation>
    <scope>NUCLEOTIDE SEQUENCE</scope>
    <source>
        <strain evidence="2">MAFF235873</strain>
    </source>
</reference>
<comment type="caution">
    <text evidence="2">The sequence shown here is derived from an EMBL/GenBank/DDBJ whole genome shotgun (WGS) entry which is preliminary data.</text>
</comment>
<keyword evidence="3" id="KW-1185">Reference proteome</keyword>
<feature type="compositionally biased region" description="Polar residues" evidence="1">
    <location>
        <begin position="83"/>
        <end position="96"/>
    </location>
</feature>
<accession>A0AAD9HFD2</accession>
<feature type="region of interest" description="Disordered" evidence="1">
    <location>
        <begin position="75"/>
        <end position="96"/>
    </location>
</feature>
<proteinExistence type="predicted"/>
<dbReference type="EMBL" id="MU842904">
    <property type="protein sequence ID" value="KAK2026947.1"/>
    <property type="molecule type" value="Genomic_DNA"/>
</dbReference>
<gene>
    <name evidence="2" type="ORF">LX32DRAFT_695215</name>
</gene>